<gene>
    <name evidence="2" type="ORF">BFS35_013595</name>
</gene>
<dbReference type="SUPFAM" id="SSF52540">
    <property type="entry name" value="P-loop containing nucleoside triphosphate hydrolases"/>
    <property type="match status" value="2"/>
</dbReference>
<feature type="domain" description="Polyphosphate kinase-2-related" evidence="1">
    <location>
        <begin position="250"/>
        <end position="471"/>
    </location>
</feature>
<accession>A0A2G5NMX8</accession>
<evidence type="ECO:0000313" key="3">
    <source>
        <dbReference type="Proteomes" id="UP000229523"/>
    </source>
</evidence>
<reference evidence="2 3" key="1">
    <citation type="journal article" date="2018" name="Front. Microbiol.">
        <title>Description and Comparative Genomics of Macrococcus caseolyticus subsp. hominis subsp. nov., Macrococcus goetzii sp. nov., Macrococcus epidermidis sp. nov., and Macrococcus bohemicus sp. nov., Novel Macrococci From Human Clinical Material With Virulence Potential and Suspected Uptake of Foreign DNA by Natural Transformation.</title>
        <authorList>
            <person name="Maslanova I."/>
            <person name="Wertheimer Z."/>
            <person name="Sedlacek I."/>
            <person name="Svec P."/>
            <person name="Indrakova A."/>
            <person name="Kovarovic V."/>
            <person name="Schumann P."/>
            <person name="Sproer C."/>
            <person name="Kralova S."/>
            <person name="Sedo O."/>
            <person name="Kristofova L."/>
            <person name="Vrbovska V."/>
            <person name="Fuzik T."/>
            <person name="Petras P."/>
            <person name="Zdrahal Z."/>
            <person name="Ruzickova V."/>
            <person name="Doskar J."/>
            <person name="Pantucek R."/>
        </authorList>
    </citation>
    <scope>NUCLEOTIDE SEQUENCE [LARGE SCALE GENOMIC DNA]</scope>
    <source>
        <strain evidence="2 3">CCM 4927</strain>
    </source>
</reference>
<dbReference type="InterPro" id="IPR022488">
    <property type="entry name" value="PPK2-related"/>
</dbReference>
<dbReference type="Gene3D" id="3.40.50.300">
    <property type="entry name" value="P-loop containing nucleotide triphosphate hydrolases"/>
    <property type="match status" value="2"/>
</dbReference>
<dbReference type="Pfam" id="PF03976">
    <property type="entry name" value="PPK2"/>
    <property type="match status" value="2"/>
</dbReference>
<dbReference type="PANTHER" id="PTHR34383:SF3">
    <property type="entry name" value="POLYPHOSPHATE:AMP PHOSPHOTRANSFERASE"/>
    <property type="match status" value="1"/>
</dbReference>
<name>A0A2G5NMX8_9STAP</name>
<keyword evidence="3" id="KW-1185">Reference proteome</keyword>
<dbReference type="PANTHER" id="PTHR34383">
    <property type="entry name" value="POLYPHOSPHATE:AMP PHOSPHOTRANSFERASE-RELATED"/>
    <property type="match status" value="1"/>
</dbReference>
<dbReference type="InterPro" id="IPR027417">
    <property type="entry name" value="P-loop_NTPase"/>
</dbReference>
<protein>
    <submittedName>
        <fullName evidence="2">Phosphate--AMP phosphotransferase</fullName>
    </submittedName>
</protein>
<evidence type="ECO:0000259" key="1">
    <source>
        <dbReference type="Pfam" id="PF03976"/>
    </source>
</evidence>
<sequence length="480" mass="56469">MTKVDEALALKTAELVRQTHEAGIPVMVVFEGIPASGKSRLSNELLLTLDAKYTNFYATQRPDSELLRYPFLYPYWKNIPNKGGVTLFFRSWYAQKLDYEIHELKKDIIKDYDLLTQEIVGFESMLKEDGYEIIKFYLSVNEQKRLEHIQQTKKNPLTRWKAQEYETGIPTKDYQEGMIDLMKATEEISPWTHIDYTERGKAANEMYETIIKRLEKALKEKKKKTENRTVDGAFTENFSTDMFDDTSDDMSKAEYKELLPKLQNRIRELQYALYQEKIPMMLVYEGMDAAGKGGNIKRVRESLDPTGYEVNAISAPTETELSYHYLWRFATDVPRSGHIEIFDRSWYGRVLVERVEGFASTDEWQRAYDEINKFERALTIEGSIVIKFFLVLDKDEQLKRFEERQVTPEKQWKITDEDWRNREKWDLYLEASKDMIDKTSTDDAPWVIIPANNKRAARIKALKTIITACEERLWGVKKLW</sequence>
<dbReference type="GO" id="GO:0016740">
    <property type="term" value="F:transferase activity"/>
    <property type="evidence" value="ECO:0007669"/>
    <property type="project" value="UniProtKB-KW"/>
</dbReference>
<dbReference type="EMBL" id="MJBI02000018">
    <property type="protein sequence ID" value="RAI78795.1"/>
    <property type="molecule type" value="Genomic_DNA"/>
</dbReference>
<feature type="domain" description="Polyphosphate kinase-2-related" evidence="1">
    <location>
        <begin position="7"/>
        <end position="221"/>
    </location>
</feature>
<organism evidence="2 3">
    <name type="scientific">Macrococcoides goetzii</name>
    <dbReference type="NCBI Taxonomy" id="1891097"/>
    <lineage>
        <taxon>Bacteria</taxon>
        <taxon>Bacillati</taxon>
        <taxon>Bacillota</taxon>
        <taxon>Bacilli</taxon>
        <taxon>Bacillales</taxon>
        <taxon>Staphylococcaceae</taxon>
        <taxon>Macrococcoides</taxon>
    </lineage>
</organism>
<dbReference type="RefSeq" id="WP_099580863.1">
    <property type="nucleotide sequence ID" value="NZ_MJBI02000018.1"/>
</dbReference>
<evidence type="ECO:0000313" key="2">
    <source>
        <dbReference type="EMBL" id="RAI78795.1"/>
    </source>
</evidence>
<dbReference type="Proteomes" id="UP000229523">
    <property type="component" value="Unassembled WGS sequence"/>
</dbReference>
<comment type="caution">
    <text evidence="2">The sequence shown here is derived from an EMBL/GenBank/DDBJ whole genome shotgun (WGS) entry which is preliminary data.</text>
</comment>
<dbReference type="AlphaFoldDB" id="A0A2G5NMX8"/>
<proteinExistence type="predicted"/>